<dbReference type="RefSeq" id="WP_091124029.1">
    <property type="nucleotide sequence ID" value="NZ_FOLB01000008.1"/>
</dbReference>
<sequence length="338" mass="36006">MPHDRPTVAQVARHAGVSVASVSRVLNDLPATEQTRAKVLAAVDELGYRPNAHARSLKVRRSQQLAFAVADVGNPVYVEMMRAVEDEARARGYRLLVSSTAHPDDMLGLLDSLEHGYADGLVISPVRVNAELVDALRRVSYPVVVVGSVPDDLDVDNVRTNSAAGVRLALEHLAGQGCRRVGFVNGPRDTVPGATRAEAFEELAGSLGLDLDPDLRVEAEDFTLAQGRKAASTLLDRTVPDAVLGANDLLAIATMHLLTERGLRVPQDVAVVGMDDTELADVTSPSLTSVDLAAHDRGGAAARLLLDRLEGPERPAQRVTIQPRLSVRGSSDLGGGRR</sequence>
<dbReference type="Gene3D" id="3.40.50.2300">
    <property type="match status" value="2"/>
</dbReference>
<feature type="domain" description="HTH lacI-type" evidence="4">
    <location>
        <begin position="6"/>
        <end position="59"/>
    </location>
</feature>
<evidence type="ECO:0000259" key="4">
    <source>
        <dbReference type="PROSITE" id="PS50932"/>
    </source>
</evidence>
<keyword evidence="3" id="KW-0804">Transcription</keyword>
<protein>
    <submittedName>
        <fullName evidence="5">Transcriptional regulator, LacI family</fullName>
    </submittedName>
</protein>
<proteinExistence type="predicted"/>
<dbReference type="EMBL" id="FOLB01000008">
    <property type="protein sequence ID" value="SFC58115.1"/>
    <property type="molecule type" value="Genomic_DNA"/>
</dbReference>
<dbReference type="SUPFAM" id="SSF53822">
    <property type="entry name" value="Periplasmic binding protein-like I"/>
    <property type="match status" value="1"/>
</dbReference>
<gene>
    <name evidence="5" type="ORF">SAMN04487968_10871</name>
</gene>
<dbReference type="InterPro" id="IPR028082">
    <property type="entry name" value="Peripla_BP_I"/>
</dbReference>
<dbReference type="SMART" id="SM00354">
    <property type="entry name" value="HTH_LACI"/>
    <property type="match status" value="1"/>
</dbReference>
<keyword evidence="6" id="KW-1185">Reference proteome</keyword>
<dbReference type="SUPFAM" id="SSF47413">
    <property type="entry name" value="lambda repressor-like DNA-binding domains"/>
    <property type="match status" value="1"/>
</dbReference>
<keyword evidence="2" id="KW-0238">DNA-binding</keyword>
<accession>A0A1I1KCA6</accession>
<dbReference type="InterPro" id="IPR000843">
    <property type="entry name" value="HTH_LacI"/>
</dbReference>
<dbReference type="Proteomes" id="UP000198832">
    <property type="component" value="Unassembled WGS sequence"/>
</dbReference>
<dbReference type="PROSITE" id="PS50932">
    <property type="entry name" value="HTH_LACI_2"/>
    <property type="match status" value="1"/>
</dbReference>
<evidence type="ECO:0000313" key="5">
    <source>
        <dbReference type="EMBL" id="SFC58115.1"/>
    </source>
</evidence>
<dbReference type="OrthoDB" id="3258243at2"/>
<dbReference type="Pfam" id="PF13377">
    <property type="entry name" value="Peripla_BP_3"/>
    <property type="match status" value="1"/>
</dbReference>
<organism evidence="5 6">
    <name type="scientific">Nocardioides terrae</name>
    <dbReference type="NCBI Taxonomy" id="574651"/>
    <lineage>
        <taxon>Bacteria</taxon>
        <taxon>Bacillati</taxon>
        <taxon>Actinomycetota</taxon>
        <taxon>Actinomycetes</taxon>
        <taxon>Propionibacteriales</taxon>
        <taxon>Nocardioidaceae</taxon>
        <taxon>Nocardioides</taxon>
    </lineage>
</organism>
<dbReference type="STRING" id="574651.SAMN04487968_10871"/>
<dbReference type="GO" id="GO:0000976">
    <property type="term" value="F:transcription cis-regulatory region binding"/>
    <property type="evidence" value="ECO:0007669"/>
    <property type="project" value="TreeGrafter"/>
</dbReference>
<dbReference type="InterPro" id="IPR046335">
    <property type="entry name" value="LacI/GalR-like_sensor"/>
</dbReference>
<keyword evidence="1" id="KW-0805">Transcription regulation</keyword>
<evidence type="ECO:0000256" key="2">
    <source>
        <dbReference type="ARBA" id="ARBA00023125"/>
    </source>
</evidence>
<dbReference type="PANTHER" id="PTHR30146">
    <property type="entry name" value="LACI-RELATED TRANSCRIPTIONAL REPRESSOR"/>
    <property type="match status" value="1"/>
</dbReference>
<dbReference type="InterPro" id="IPR010982">
    <property type="entry name" value="Lambda_DNA-bd_dom_sf"/>
</dbReference>
<dbReference type="AlphaFoldDB" id="A0A1I1KCA6"/>
<reference evidence="5 6" key="1">
    <citation type="submission" date="2016-10" db="EMBL/GenBank/DDBJ databases">
        <authorList>
            <person name="de Groot N.N."/>
        </authorList>
    </citation>
    <scope>NUCLEOTIDE SEQUENCE [LARGE SCALE GENOMIC DNA]</scope>
    <source>
        <strain evidence="5 6">CGMCC 1.7056</strain>
    </source>
</reference>
<name>A0A1I1KCA6_9ACTN</name>
<dbReference type="CDD" id="cd06267">
    <property type="entry name" value="PBP1_LacI_sugar_binding-like"/>
    <property type="match status" value="1"/>
</dbReference>
<dbReference type="Pfam" id="PF00356">
    <property type="entry name" value="LacI"/>
    <property type="match status" value="1"/>
</dbReference>
<dbReference type="GO" id="GO:0003700">
    <property type="term" value="F:DNA-binding transcription factor activity"/>
    <property type="evidence" value="ECO:0007669"/>
    <property type="project" value="TreeGrafter"/>
</dbReference>
<evidence type="ECO:0000256" key="3">
    <source>
        <dbReference type="ARBA" id="ARBA00023163"/>
    </source>
</evidence>
<dbReference type="Gene3D" id="1.10.260.40">
    <property type="entry name" value="lambda repressor-like DNA-binding domains"/>
    <property type="match status" value="1"/>
</dbReference>
<dbReference type="PANTHER" id="PTHR30146:SF109">
    <property type="entry name" value="HTH-TYPE TRANSCRIPTIONAL REGULATOR GALS"/>
    <property type="match status" value="1"/>
</dbReference>
<evidence type="ECO:0000256" key="1">
    <source>
        <dbReference type="ARBA" id="ARBA00023015"/>
    </source>
</evidence>
<evidence type="ECO:0000313" key="6">
    <source>
        <dbReference type="Proteomes" id="UP000198832"/>
    </source>
</evidence>
<dbReference type="CDD" id="cd01392">
    <property type="entry name" value="HTH_LacI"/>
    <property type="match status" value="1"/>
</dbReference>